<comment type="caution">
    <text evidence="1">The sequence shown here is derived from an EMBL/GenBank/DDBJ whole genome shotgun (WGS) entry which is preliminary data.</text>
</comment>
<keyword evidence="2" id="KW-1185">Reference proteome</keyword>
<dbReference type="EMBL" id="JAODUO010000252">
    <property type="protein sequence ID" value="KAK2184792.1"/>
    <property type="molecule type" value="Genomic_DNA"/>
</dbReference>
<reference evidence="1" key="1">
    <citation type="journal article" date="2023" name="Mol. Biol. Evol.">
        <title>Third-Generation Sequencing Reveals the Adaptive Role of the Epigenome in Three Deep-Sea Polychaetes.</title>
        <authorList>
            <person name="Perez M."/>
            <person name="Aroh O."/>
            <person name="Sun Y."/>
            <person name="Lan Y."/>
            <person name="Juniper S.K."/>
            <person name="Young C.R."/>
            <person name="Angers B."/>
            <person name="Qian P.Y."/>
        </authorList>
    </citation>
    <scope>NUCLEOTIDE SEQUENCE</scope>
    <source>
        <strain evidence="1">R07B-5</strain>
    </source>
</reference>
<protein>
    <submittedName>
        <fullName evidence="1">Uncharacterized protein</fullName>
    </submittedName>
</protein>
<dbReference type="AlphaFoldDB" id="A0AAD9NYF8"/>
<evidence type="ECO:0000313" key="2">
    <source>
        <dbReference type="Proteomes" id="UP001209878"/>
    </source>
</evidence>
<name>A0AAD9NYF8_RIDPI</name>
<gene>
    <name evidence="1" type="ORF">NP493_252g01033</name>
</gene>
<proteinExistence type="predicted"/>
<organism evidence="1 2">
    <name type="scientific">Ridgeia piscesae</name>
    <name type="common">Tubeworm</name>
    <dbReference type="NCBI Taxonomy" id="27915"/>
    <lineage>
        <taxon>Eukaryota</taxon>
        <taxon>Metazoa</taxon>
        <taxon>Spiralia</taxon>
        <taxon>Lophotrochozoa</taxon>
        <taxon>Annelida</taxon>
        <taxon>Polychaeta</taxon>
        <taxon>Sedentaria</taxon>
        <taxon>Canalipalpata</taxon>
        <taxon>Sabellida</taxon>
        <taxon>Siboglinidae</taxon>
        <taxon>Ridgeia</taxon>
    </lineage>
</organism>
<evidence type="ECO:0000313" key="1">
    <source>
        <dbReference type="EMBL" id="KAK2184792.1"/>
    </source>
</evidence>
<dbReference type="Proteomes" id="UP001209878">
    <property type="component" value="Unassembled WGS sequence"/>
</dbReference>
<sequence length="93" mass="10414">MRDASRLTVLVCIDAEPPPSPLANAVRERRPERQYKTMSVFFGGFEKPYFSWKSASDRSKAVRSSLTATQTAHLRVTAGDREVICLQNASIQL</sequence>
<accession>A0AAD9NYF8</accession>